<dbReference type="NCBIfam" id="NF007225">
    <property type="entry name" value="PRK09643.1"/>
    <property type="match status" value="1"/>
</dbReference>
<reference evidence="8 9" key="1">
    <citation type="submission" date="2019-02" db="EMBL/GenBank/DDBJ databases">
        <title>Sequencing the genomes of 1000 actinobacteria strains.</title>
        <authorList>
            <person name="Klenk H.-P."/>
        </authorList>
    </citation>
    <scope>NUCLEOTIDE SEQUENCE [LARGE SCALE GENOMIC DNA]</scope>
    <source>
        <strain evidence="8 9">DSM 45779</strain>
    </source>
</reference>
<name>A0A4Q7UTB0_PSEST</name>
<dbReference type="PANTHER" id="PTHR43133">
    <property type="entry name" value="RNA POLYMERASE ECF-TYPE SIGMA FACTO"/>
    <property type="match status" value="1"/>
</dbReference>
<keyword evidence="2" id="KW-0805">Transcription regulation</keyword>
<dbReference type="Pfam" id="PF08281">
    <property type="entry name" value="Sigma70_r4_2"/>
    <property type="match status" value="1"/>
</dbReference>
<feature type="domain" description="RNA polymerase sigma-70 region 2" evidence="6">
    <location>
        <begin position="26"/>
        <end position="92"/>
    </location>
</feature>
<dbReference type="PANTHER" id="PTHR43133:SF50">
    <property type="entry name" value="ECF RNA POLYMERASE SIGMA FACTOR SIGM"/>
    <property type="match status" value="1"/>
</dbReference>
<dbReference type="GO" id="GO:0016987">
    <property type="term" value="F:sigma factor activity"/>
    <property type="evidence" value="ECO:0007669"/>
    <property type="project" value="UniProtKB-KW"/>
</dbReference>
<keyword evidence="9" id="KW-1185">Reference proteome</keyword>
<dbReference type="InterPro" id="IPR014284">
    <property type="entry name" value="RNA_pol_sigma-70_dom"/>
</dbReference>
<dbReference type="GO" id="GO:0006352">
    <property type="term" value="P:DNA-templated transcription initiation"/>
    <property type="evidence" value="ECO:0007669"/>
    <property type="project" value="InterPro"/>
</dbReference>
<organism evidence="8 9">
    <name type="scientific">Pseudonocardia sediminis</name>
    <dbReference type="NCBI Taxonomy" id="1397368"/>
    <lineage>
        <taxon>Bacteria</taxon>
        <taxon>Bacillati</taxon>
        <taxon>Actinomycetota</taxon>
        <taxon>Actinomycetes</taxon>
        <taxon>Pseudonocardiales</taxon>
        <taxon>Pseudonocardiaceae</taxon>
        <taxon>Pseudonocardia</taxon>
    </lineage>
</organism>
<comment type="similarity">
    <text evidence="1">Belongs to the sigma-70 factor family. ECF subfamily.</text>
</comment>
<keyword evidence="4" id="KW-0238">DNA-binding</keyword>
<gene>
    <name evidence="8" type="ORF">EV383_0008</name>
</gene>
<dbReference type="Proteomes" id="UP000291591">
    <property type="component" value="Unassembled WGS sequence"/>
</dbReference>
<evidence type="ECO:0000256" key="1">
    <source>
        <dbReference type="ARBA" id="ARBA00010641"/>
    </source>
</evidence>
<proteinExistence type="inferred from homology"/>
<protein>
    <submittedName>
        <fullName evidence="8">RNA polymerase sigma-70 factor (ECF subfamily)</fullName>
    </submittedName>
</protein>
<accession>A0A4Q7UTB0</accession>
<evidence type="ECO:0000313" key="8">
    <source>
        <dbReference type="EMBL" id="RZT83213.1"/>
    </source>
</evidence>
<evidence type="ECO:0000256" key="5">
    <source>
        <dbReference type="ARBA" id="ARBA00023163"/>
    </source>
</evidence>
<evidence type="ECO:0000256" key="4">
    <source>
        <dbReference type="ARBA" id="ARBA00023125"/>
    </source>
</evidence>
<dbReference type="AlphaFoldDB" id="A0A4Q7UTB0"/>
<dbReference type="InterPro" id="IPR036388">
    <property type="entry name" value="WH-like_DNA-bd_sf"/>
</dbReference>
<dbReference type="NCBIfam" id="TIGR02937">
    <property type="entry name" value="sigma70-ECF"/>
    <property type="match status" value="1"/>
</dbReference>
<evidence type="ECO:0000256" key="3">
    <source>
        <dbReference type="ARBA" id="ARBA00023082"/>
    </source>
</evidence>
<keyword evidence="3" id="KW-0731">Sigma factor</keyword>
<dbReference type="Pfam" id="PF04542">
    <property type="entry name" value="Sigma70_r2"/>
    <property type="match status" value="1"/>
</dbReference>
<dbReference type="RefSeq" id="WP_165438178.1">
    <property type="nucleotide sequence ID" value="NZ_SHKL01000001.1"/>
</dbReference>
<dbReference type="InterPro" id="IPR013324">
    <property type="entry name" value="RNA_pol_sigma_r3/r4-like"/>
</dbReference>
<dbReference type="Gene3D" id="1.10.10.10">
    <property type="entry name" value="Winged helix-like DNA-binding domain superfamily/Winged helix DNA-binding domain"/>
    <property type="match status" value="1"/>
</dbReference>
<dbReference type="Gene3D" id="1.10.1740.10">
    <property type="match status" value="1"/>
</dbReference>
<dbReference type="SUPFAM" id="SSF88946">
    <property type="entry name" value="Sigma2 domain of RNA polymerase sigma factors"/>
    <property type="match status" value="1"/>
</dbReference>
<dbReference type="InterPro" id="IPR013325">
    <property type="entry name" value="RNA_pol_sigma_r2"/>
</dbReference>
<evidence type="ECO:0000256" key="2">
    <source>
        <dbReference type="ARBA" id="ARBA00023015"/>
    </source>
</evidence>
<feature type="domain" description="RNA polymerase sigma factor 70 region 4 type 2" evidence="7">
    <location>
        <begin position="118"/>
        <end position="170"/>
    </location>
</feature>
<dbReference type="InterPro" id="IPR013249">
    <property type="entry name" value="RNA_pol_sigma70_r4_t2"/>
</dbReference>
<comment type="caution">
    <text evidence="8">The sequence shown here is derived from an EMBL/GenBank/DDBJ whole genome shotgun (WGS) entry which is preliminary data.</text>
</comment>
<dbReference type="EMBL" id="SHKL01000001">
    <property type="protein sequence ID" value="RZT83213.1"/>
    <property type="molecule type" value="Genomic_DNA"/>
</dbReference>
<dbReference type="InterPro" id="IPR039425">
    <property type="entry name" value="RNA_pol_sigma-70-like"/>
</dbReference>
<dbReference type="InterPro" id="IPR007627">
    <property type="entry name" value="RNA_pol_sigma70_r2"/>
</dbReference>
<evidence type="ECO:0000259" key="7">
    <source>
        <dbReference type="Pfam" id="PF08281"/>
    </source>
</evidence>
<keyword evidence="5" id="KW-0804">Transcription</keyword>
<sequence length="182" mass="19806">MTTSIGSDRELLADHLAGVTGAFDELFRRYRDRLWAVAFRILGDRADAEDAVQEAFLAALRTRSYRGDAEVGTWLHRILVNKCMNRVHRARRHPVAGDEPLDGPGRGPDLSTAVTSRVALDGALALLAPEQRAAVVLVDALGYPVAEAAAILEIPSGTVKSRSARGRARLVELLTDAREGRR</sequence>
<dbReference type="GO" id="GO:0003677">
    <property type="term" value="F:DNA binding"/>
    <property type="evidence" value="ECO:0007669"/>
    <property type="project" value="UniProtKB-KW"/>
</dbReference>
<evidence type="ECO:0000259" key="6">
    <source>
        <dbReference type="Pfam" id="PF04542"/>
    </source>
</evidence>
<dbReference type="SUPFAM" id="SSF88659">
    <property type="entry name" value="Sigma3 and sigma4 domains of RNA polymerase sigma factors"/>
    <property type="match status" value="1"/>
</dbReference>
<evidence type="ECO:0000313" key="9">
    <source>
        <dbReference type="Proteomes" id="UP000291591"/>
    </source>
</evidence>